<dbReference type="Proteomes" id="UP001286313">
    <property type="component" value="Unassembled WGS sequence"/>
</dbReference>
<evidence type="ECO:0000313" key="1">
    <source>
        <dbReference type="EMBL" id="KAK3884917.1"/>
    </source>
</evidence>
<organism evidence="1 2">
    <name type="scientific">Petrolisthes cinctipes</name>
    <name type="common">Flat porcelain crab</name>
    <dbReference type="NCBI Taxonomy" id="88211"/>
    <lineage>
        <taxon>Eukaryota</taxon>
        <taxon>Metazoa</taxon>
        <taxon>Ecdysozoa</taxon>
        <taxon>Arthropoda</taxon>
        <taxon>Crustacea</taxon>
        <taxon>Multicrustacea</taxon>
        <taxon>Malacostraca</taxon>
        <taxon>Eumalacostraca</taxon>
        <taxon>Eucarida</taxon>
        <taxon>Decapoda</taxon>
        <taxon>Pleocyemata</taxon>
        <taxon>Anomura</taxon>
        <taxon>Galatheoidea</taxon>
        <taxon>Porcellanidae</taxon>
        <taxon>Petrolisthes</taxon>
    </lineage>
</organism>
<reference evidence="1" key="1">
    <citation type="submission" date="2023-10" db="EMBL/GenBank/DDBJ databases">
        <title>Genome assemblies of two species of porcelain crab, Petrolisthes cinctipes and Petrolisthes manimaculis (Anomura: Porcellanidae).</title>
        <authorList>
            <person name="Angst P."/>
        </authorList>
    </citation>
    <scope>NUCLEOTIDE SEQUENCE</scope>
    <source>
        <strain evidence="1">PB745_01</strain>
        <tissue evidence="1">Gill</tissue>
    </source>
</reference>
<sequence length="97" mass="11109">MQQLNMVFPAEMVFGDPLLVSGEFFPNTSTGNDIQCLRNIVEKFAPFKQTYKTPDHRYIPKHLHTTKYVFLRIDAHTPPLLTPAPTKSSTEKRMLSS</sequence>
<accession>A0AAE1KV19</accession>
<dbReference type="AlphaFoldDB" id="A0AAE1KV19"/>
<dbReference type="EMBL" id="JAWQEG010000835">
    <property type="protein sequence ID" value="KAK3884917.1"/>
    <property type="molecule type" value="Genomic_DNA"/>
</dbReference>
<name>A0AAE1KV19_PETCI</name>
<proteinExistence type="predicted"/>
<gene>
    <name evidence="1" type="ORF">Pcinc_010760</name>
</gene>
<keyword evidence="2" id="KW-1185">Reference proteome</keyword>
<protein>
    <submittedName>
        <fullName evidence="1">Uncharacterized protein</fullName>
    </submittedName>
</protein>
<comment type="caution">
    <text evidence="1">The sequence shown here is derived from an EMBL/GenBank/DDBJ whole genome shotgun (WGS) entry which is preliminary data.</text>
</comment>
<evidence type="ECO:0000313" key="2">
    <source>
        <dbReference type="Proteomes" id="UP001286313"/>
    </source>
</evidence>